<organism evidence="6 7">
    <name type="scientific">Secundilactobacillus folii</name>
    <dbReference type="NCBI Taxonomy" id="2678357"/>
    <lineage>
        <taxon>Bacteria</taxon>
        <taxon>Bacillati</taxon>
        <taxon>Bacillota</taxon>
        <taxon>Bacilli</taxon>
        <taxon>Lactobacillales</taxon>
        <taxon>Lactobacillaceae</taxon>
        <taxon>Secundilactobacillus</taxon>
    </lineage>
</organism>
<dbReference type="SUPFAM" id="SSF46955">
    <property type="entry name" value="Putative DNA-binding domain"/>
    <property type="match status" value="1"/>
</dbReference>
<evidence type="ECO:0000313" key="6">
    <source>
        <dbReference type="EMBL" id="MTV83104.1"/>
    </source>
</evidence>
<sequence>MIQRPQLSAGQFAQLLNIDRHLLDCYDELGLFEPVNRDKNGRRSYDLAQVNQWLSLQAMVGLEPDLNTTKAAVQNYGEDHIKMLKYQQKLIEEQLTQLSTASQQLAKEITSQETARQAMPDVATVVNRPPVNILTTQIPDNVESLTPFLEKHVSHVMDANATSPVHITVGRVHPKHAIETGNPDQVSQLYTTLMTGSEVTPDATQAGGRYVIAYHHGDKPLLEGFQQIQNYAQNHQLSLETDFYEEPVVASWQVDDASQQVVRLLAAVKE</sequence>
<dbReference type="InterPro" id="IPR047057">
    <property type="entry name" value="MerR_fam"/>
</dbReference>
<reference evidence="6 7" key="1">
    <citation type="submission" date="2019-11" db="EMBL/GenBank/DDBJ databases">
        <title>Lactobacillus sp. nov. CRM56-3, isolated from fermented tea leaves.</title>
        <authorList>
            <person name="Phuengjayaem S."/>
            <person name="Tanasupawat S."/>
        </authorList>
    </citation>
    <scope>NUCLEOTIDE SEQUENCE [LARGE SCALE GENOMIC DNA]</scope>
    <source>
        <strain evidence="6 7">CRM56-3</strain>
    </source>
</reference>
<keyword evidence="4" id="KW-0804">Transcription</keyword>
<keyword evidence="7" id="KW-1185">Reference proteome</keyword>
<feature type="domain" description="HTH merR-type" evidence="5">
    <location>
        <begin position="8"/>
        <end position="52"/>
    </location>
</feature>
<name>A0A7X2XWS0_9LACO</name>
<gene>
    <name evidence="6" type="ORF">GM612_10800</name>
</gene>
<protein>
    <recommendedName>
        <fullName evidence="5">HTH merR-type domain-containing protein</fullName>
    </recommendedName>
</protein>
<dbReference type="EMBL" id="WNJO01000016">
    <property type="protein sequence ID" value="MTV83104.1"/>
    <property type="molecule type" value="Genomic_DNA"/>
</dbReference>
<evidence type="ECO:0000256" key="2">
    <source>
        <dbReference type="ARBA" id="ARBA00023015"/>
    </source>
</evidence>
<accession>A0A7X2XWS0</accession>
<keyword evidence="3" id="KW-0238">DNA-binding</keyword>
<dbReference type="GO" id="GO:0003700">
    <property type="term" value="F:DNA-binding transcription factor activity"/>
    <property type="evidence" value="ECO:0007669"/>
    <property type="project" value="InterPro"/>
</dbReference>
<evidence type="ECO:0000259" key="5">
    <source>
        <dbReference type="Pfam" id="PF13411"/>
    </source>
</evidence>
<dbReference type="InterPro" id="IPR011256">
    <property type="entry name" value="Reg_factor_effector_dom_sf"/>
</dbReference>
<dbReference type="GO" id="GO:0003677">
    <property type="term" value="F:DNA binding"/>
    <property type="evidence" value="ECO:0007669"/>
    <property type="project" value="UniProtKB-KW"/>
</dbReference>
<keyword evidence="1" id="KW-0678">Repressor</keyword>
<dbReference type="PANTHER" id="PTHR30204">
    <property type="entry name" value="REDOX-CYCLING DRUG-SENSING TRANSCRIPTIONAL ACTIVATOR SOXR"/>
    <property type="match status" value="1"/>
</dbReference>
<evidence type="ECO:0000313" key="7">
    <source>
        <dbReference type="Proteomes" id="UP000466388"/>
    </source>
</evidence>
<keyword evidence="2" id="KW-0805">Transcription regulation</keyword>
<comment type="caution">
    <text evidence="6">The sequence shown here is derived from an EMBL/GenBank/DDBJ whole genome shotgun (WGS) entry which is preliminary data.</text>
</comment>
<proteinExistence type="predicted"/>
<dbReference type="PANTHER" id="PTHR30204:SF69">
    <property type="entry name" value="MERR-FAMILY TRANSCRIPTIONAL REGULATOR"/>
    <property type="match status" value="1"/>
</dbReference>
<dbReference type="Gene3D" id="3.20.80.10">
    <property type="entry name" value="Regulatory factor, effector binding domain"/>
    <property type="match status" value="1"/>
</dbReference>
<evidence type="ECO:0000256" key="4">
    <source>
        <dbReference type="ARBA" id="ARBA00023163"/>
    </source>
</evidence>
<evidence type="ECO:0000256" key="1">
    <source>
        <dbReference type="ARBA" id="ARBA00022491"/>
    </source>
</evidence>
<dbReference type="InterPro" id="IPR000551">
    <property type="entry name" value="MerR-type_HTH_dom"/>
</dbReference>
<dbReference type="Pfam" id="PF13411">
    <property type="entry name" value="MerR_1"/>
    <property type="match status" value="1"/>
</dbReference>
<evidence type="ECO:0000256" key="3">
    <source>
        <dbReference type="ARBA" id="ARBA00023125"/>
    </source>
</evidence>
<dbReference type="AlphaFoldDB" id="A0A7X2XWS0"/>
<dbReference type="Proteomes" id="UP000466388">
    <property type="component" value="Unassembled WGS sequence"/>
</dbReference>
<dbReference type="InterPro" id="IPR009061">
    <property type="entry name" value="DNA-bd_dom_put_sf"/>
</dbReference>
<dbReference type="RefSeq" id="WP_155432363.1">
    <property type="nucleotide sequence ID" value="NZ_WNJO01000016.1"/>
</dbReference>
<dbReference type="Gene3D" id="1.10.1660.10">
    <property type="match status" value="1"/>
</dbReference>